<dbReference type="AlphaFoldDB" id="A0A2Y9B1D6"/>
<feature type="region of interest" description="Disordered" evidence="1">
    <location>
        <begin position="1"/>
        <end position="24"/>
    </location>
</feature>
<evidence type="ECO:0000313" key="4">
    <source>
        <dbReference type="Proteomes" id="UP000245839"/>
    </source>
</evidence>
<keyword evidence="4" id="KW-1185">Reference proteome</keyword>
<gene>
    <name evidence="2" type="ORF">BCF38_11338</name>
    <name evidence="3" type="ORF">SAMN05421539_11338</name>
</gene>
<dbReference type="Proteomes" id="UP000251571">
    <property type="component" value="Unassembled WGS sequence"/>
</dbReference>
<name>A0A2Y9B1D6_9RHOB</name>
<proteinExistence type="predicted"/>
<dbReference type="EMBL" id="QGDJ01000013">
    <property type="protein sequence ID" value="PWJ13807.1"/>
    <property type="molecule type" value="Genomic_DNA"/>
</dbReference>
<protein>
    <submittedName>
        <fullName evidence="3">Uncharacterized protein</fullName>
    </submittedName>
</protein>
<dbReference type="Proteomes" id="UP000245839">
    <property type="component" value="Unassembled WGS sequence"/>
</dbReference>
<reference evidence="2 4" key="2">
    <citation type="submission" date="2018-03" db="EMBL/GenBank/DDBJ databases">
        <title>Genomic Encyclopedia of Archaeal and Bacterial Type Strains, Phase II (KMG-II): from individual species to whole genera.</title>
        <authorList>
            <person name="Goeker M."/>
        </authorList>
    </citation>
    <scope>NUCLEOTIDE SEQUENCE [LARGE SCALE GENOMIC DNA]</scope>
    <source>
        <strain evidence="2 4">DSM 25227</strain>
    </source>
</reference>
<evidence type="ECO:0000313" key="5">
    <source>
        <dbReference type="Proteomes" id="UP000251571"/>
    </source>
</evidence>
<evidence type="ECO:0000313" key="2">
    <source>
        <dbReference type="EMBL" id="PWJ13807.1"/>
    </source>
</evidence>
<organism evidence="3 5">
    <name type="scientific">Jannaschia seohaensis</name>
    <dbReference type="NCBI Taxonomy" id="475081"/>
    <lineage>
        <taxon>Bacteria</taxon>
        <taxon>Pseudomonadati</taxon>
        <taxon>Pseudomonadota</taxon>
        <taxon>Alphaproteobacteria</taxon>
        <taxon>Rhodobacterales</taxon>
        <taxon>Roseobacteraceae</taxon>
        <taxon>Jannaschia</taxon>
    </lineage>
</organism>
<dbReference type="EMBL" id="UETC01000013">
    <property type="protein sequence ID" value="SSA50320.1"/>
    <property type="molecule type" value="Genomic_DNA"/>
</dbReference>
<reference evidence="3 5" key="1">
    <citation type="submission" date="2016-10" db="EMBL/GenBank/DDBJ databases">
        <authorList>
            <person name="Cai Z."/>
        </authorList>
    </citation>
    <scope>NUCLEOTIDE SEQUENCE [LARGE SCALE GENOMIC DNA]</scope>
    <source>
        <strain evidence="3 5">DSM 25227</strain>
    </source>
</reference>
<sequence>MPSPKQPKPSRAAIPSGPYQADLSTLSEMPPEIFQAAADRAAQDVKQDRLLKQVGETYAKQGRTMPTKPWGQMKT</sequence>
<evidence type="ECO:0000256" key="1">
    <source>
        <dbReference type="SAM" id="MobiDB-lite"/>
    </source>
</evidence>
<evidence type="ECO:0000313" key="3">
    <source>
        <dbReference type="EMBL" id="SSA50320.1"/>
    </source>
</evidence>
<accession>A0A2Y9B1D6</accession>
<feature type="region of interest" description="Disordered" evidence="1">
    <location>
        <begin position="56"/>
        <end position="75"/>
    </location>
</feature>
<dbReference type="RefSeq" id="WP_109565866.1">
    <property type="nucleotide sequence ID" value="NZ_QGDJ01000013.1"/>
</dbReference>